<protein>
    <submittedName>
        <fullName evidence="2">Putative secreted protein</fullName>
    </submittedName>
</protein>
<name>A0A2M4B6Y8_9DIPT</name>
<organism evidence="2">
    <name type="scientific">Anopheles triannulatus</name>
    <dbReference type="NCBI Taxonomy" id="58253"/>
    <lineage>
        <taxon>Eukaryota</taxon>
        <taxon>Metazoa</taxon>
        <taxon>Ecdysozoa</taxon>
        <taxon>Arthropoda</taxon>
        <taxon>Hexapoda</taxon>
        <taxon>Insecta</taxon>
        <taxon>Pterygota</taxon>
        <taxon>Neoptera</taxon>
        <taxon>Endopterygota</taxon>
        <taxon>Diptera</taxon>
        <taxon>Nematocera</taxon>
        <taxon>Culicoidea</taxon>
        <taxon>Culicidae</taxon>
        <taxon>Anophelinae</taxon>
        <taxon>Anopheles</taxon>
    </lineage>
</organism>
<evidence type="ECO:0000256" key="1">
    <source>
        <dbReference type="SAM" id="SignalP"/>
    </source>
</evidence>
<accession>A0A2M4B6Y8</accession>
<dbReference type="EMBL" id="GGFK01015498">
    <property type="protein sequence ID" value="MBW48819.1"/>
    <property type="molecule type" value="Transcribed_RNA"/>
</dbReference>
<dbReference type="AlphaFoldDB" id="A0A2M4B6Y8"/>
<evidence type="ECO:0000313" key="2">
    <source>
        <dbReference type="EMBL" id="MBW48819.1"/>
    </source>
</evidence>
<feature type="signal peptide" evidence="1">
    <location>
        <begin position="1"/>
        <end position="30"/>
    </location>
</feature>
<feature type="chain" id="PRO_5014675976" evidence="1">
    <location>
        <begin position="31"/>
        <end position="69"/>
    </location>
</feature>
<proteinExistence type="predicted"/>
<sequence>MTPSDSLEGLRFFIPARMLALFALLDRTAASAPGTVAPSGEGAPDPVLTSVAFVLAGVVPMLSSASRLD</sequence>
<keyword evidence="1" id="KW-0732">Signal</keyword>
<reference evidence="2" key="1">
    <citation type="submission" date="2018-01" db="EMBL/GenBank/DDBJ databases">
        <title>An insight into the sialome of Amazonian anophelines.</title>
        <authorList>
            <person name="Ribeiro J.M."/>
            <person name="Scarpassa V."/>
            <person name="Calvo E."/>
        </authorList>
    </citation>
    <scope>NUCLEOTIDE SEQUENCE</scope>
    <source>
        <tissue evidence="2">Salivary glands</tissue>
    </source>
</reference>